<keyword evidence="3" id="KW-1185">Reference proteome</keyword>
<gene>
    <name evidence="2" type="ORF">G9Q97_12245</name>
</gene>
<organism evidence="2 3">
    <name type="scientific">Cyclobacterium plantarum</name>
    <dbReference type="NCBI Taxonomy" id="2716263"/>
    <lineage>
        <taxon>Bacteria</taxon>
        <taxon>Pseudomonadati</taxon>
        <taxon>Bacteroidota</taxon>
        <taxon>Cytophagia</taxon>
        <taxon>Cytophagales</taxon>
        <taxon>Cyclobacteriaceae</taxon>
        <taxon>Cyclobacterium</taxon>
    </lineage>
</organism>
<accession>A0ABX0HAW6</accession>
<comment type="caution">
    <text evidence="2">The sequence shown here is derived from an EMBL/GenBank/DDBJ whole genome shotgun (WGS) entry which is preliminary data.</text>
</comment>
<dbReference type="EMBL" id="JAANYN010000004">
    <property type="protein sequence ID" value="NHE57581.1"/>
    <property type="molecule type" value="Genomic_DNA"/>
</dbReference>
<protein>
    <submittedName>
        <fullName evidence="2">Uncharacterized protein</fullName>
    </submittedName>
</protein>
<keyword evidence="1" id="KW-0472">Membrane</keyword>
<evidence type="ECO:0000313" key="3">
    <source>
        <dbReference type="Proteomes" id="UP000649799"/>
    </source>
</evidence>
<evidence type="ECO:0000256" key="1">
    <source>
        <dbReference type="SAM" id="Phobius"/>
    </source>
</evidence>
<proteinExistence type="predicted"/>
<dbReference type="Proteomes" id="UP000649799">
    <property type="component" value="Unassembled WGS sequence"/>
</dbReference>
<keyword evidence="1" id="KW-0812">Transmembrane</keyword>
<evidence type="ECO:0000313" key="2">
    <source>
        <dbReference type="EMBL" id="NHE57581.1"/>
    </source>
</evidence>
<sequence length="120" mass="13750">MKIEDKDFRQYYEEIPPLEKDLSESILQRIQSQKEVKLYPATMPSLLLWGIIGILMGVLVIGLSMVENIGLHLWGNIQIPSFPNLPHLEVSPILMVIMPTLAIVIWFLILVEKKIMKAIL</sequence>
<reference evidence="2 3" key="1">
    <citation type="submission" date="2020-03" db="EMBL/GenBank/DDBJ databases">
        <title>Cyclobacterium plantarum sp. nov., a marine bacterium isolated from a coastal-marine wetland.</title>
        <authorList>
            <person name="Sanchez-Porro C."/>
            <person name="Ventosa A."/>
            <person name="Amoozegar M."/>
        </authorList>
    </citation>
    <scope>NUCLEOTIDE SEQUENCE [LARGE SCALE GENOMIC DNA]</scope>
    <source>
        <strain evidence="2 3">GBPx2</strain>
    </source>
</reference>
<keyword evidence="1" id="KW-1133">Transmembrane helix</keyword>
<name>A0ABX0HAW6_9BACT</name>
<feature type="transmembrane region" description="Helical" evidence="1">
    <location>
        <begin position="90"/>
        <end position="111"/>
    </location>
</feature>
<feature type="transmembrane region" description="Helical" evidence="1">
    <location>
        <begin position="46"/>
        <end position="66"/>
    </location>
</feature>
<dbReference type="RefSeq" id="WP_166147205.1">
    <property type="nucleotide sequence ID" value="NZ_JAANYN010000004.1"/>
</dbReference>